<accession>A0A6A4TFW2</accession>
<comment type="caution">
    <text evidence="2">The sequence shown here is derived from an EMBL/GenBank/DDBJ whole genome shotgun (WGS) entry which is preliminary data.</text>
</comment>
<name>A0A6A4TFW2_SCOMX</name>
<dbReference type="EMBL" id="VEVO01000005">
    <property type="protein sequence ID" value="KAF0041751.1"/>
    <property type="molecule type" value="Genomic_DNA"/>
</dbReference>
<evidence type="ECO:0000313" key="3">
    <source>
        <dbReference type="Proteomes" id="UP000438429"/>
    </source>
</evidence>
<protein>
    <submittedName>
        <fullName evidence="2">Uncharacterized protein</fullName>
    </submittedName>
</protein>
<dbReference type="Proteomes" id="UP000438429">
    <property type="component" value="Unassembled WGS sequence"/>
</dbReference>
<gene>
    <name evidence="2" type="ORF">F2P81_005283</name>
</gene>
<feature type="region of interest" description="Disordered" evidence="1">
    <location>
        <begin position="1"/>
        <end position="39"/>
    </location>
</feature>
<feature type="compositionally biased region" description="Basic and acidic residues" evidence="1">
    <location>
        <begin position="1"/>
        <end position="11"/>
    </location>
</feature>
<feature type="region of interest" description="Disordered" evidence="1">
    <location>
        <begin position="46"/>
        <end position="65"/>
    </location>
</feature>
<reference evidence="2 3" key="1">
    <citation type="submission" date="2019-06" db="EMBL/GenBank/DDBJ databases">
        <title>Draft genomes of female and male turbot (Scophthalmus maximus).</title>
        <authorList>
            <person name="Xu H."/>
            <person name="Xu X.-W."/>
            <person name="Shao C."/>
            <person name="Chen S."/>
        </authorList>
    </citation>
    <scope>NUCLEOTIDE SEQUENCE [LARGE SCALE GENOMIC DNA]</scope>
    <source>
        <strain evidence="2">Ysfricsl-2016a</strain>
        <tissue evidence="2">Blood</tissue>
    </source>
</reference>
<dbReference type="AlphaFoldDB" id="A0A6A4TFW2"/>
<proteinExistence type="predicted"/>
<feature type="compositionally biased region" description="Basic and acidic residues" evidence="1">
    <location>
        <begin position="22"/>
        <end position="31"/>
    </location>
</feature>
<evidence type="ECO:0000313" key="2">
    <source>
        <dbReference type="EMBL" id="KAF0041751.1"/>
    </source>
</evidence>
<evidence type="ECO:0000256" key="1">
    <source>
        <dbReference type="SAM" id="MobiDB-lite"/>
    </source>
</evidence>
<feature type="region of interest" description="Disordered" evidence="1">
    <location>
        <begin position="183"/>
        <end position="212"/>
    </location>
</feature>
<organism evidence="2 3">
    <name type="scientific">Scophthalmus maximus</name>
    <name type="common">Turbot</name>
    <name type="synonym">Psetta maxima</name>
    <dbReference type="NCBI Taxonomy" id="52904"/>
    <lineage>
        <taxon>Eukaryota</taxon>
        <taxon>Metazoa</taxon>
        <taxon>Chordata</taxon>
        <taxon>Craniata</taxon>
        <taxon>Vertebrata</taxon>
        <taxon>Euteleostomi</taxon>
        <taxon>Actinopterygii</taxon>
        <taxon>Neopterygii</taxon>
        <taxon>Teleostei</taxon>
        <taxon>Neoteleostei</taxon>
        <taxon>Acanthomorphata</taxon>
        <taxon>Carangaria</taxon>
        <taxon>Pleuronectiformes</taxon>
        <taxon>Pleuronectoidei</taxon>
        <taxon>Scophthalmidae</taxon>
        <taxon>Scophthalmus</taxon>
    </lineage>
</organism>
<sequence length="386" mass="42733">MKATDAGEARRGRGRVVVSEDESGRESKLRLDEEEEDSLAMAPVTQTTGGEKECGGRMSHRKRATGEHTQLFVKTSQQKITVYKTRINADILTEIKTPGKYCILIVISIRHCGLRRRCGSRGPFAQRQPIAIFGGFEESRDFNWRPSSRKLVGHSDKAAHTACAYIRKKKPHMKMHENLQLCPPRASNGKETGNQSSCSFSFTLSPPPPTPERRLTAANGARILYQKKAGMTPNRFNEETFAMTKKGRGRKPCSLMERCAVHVLQGEFEAPRSLAPPRRPAPPRCRWCFTPPPEFLIKVGSLKAGGEASDGANVPCGSVCACVTACWDLQLPPVVGSVIEKTYTGYSVNMYCMKLRHFRGNLGPVGTDNGVRELLKCDKTMTAKTF</sequence>